<comment type="caution">
    <text evidence="3">The sequence shown here is derived from an EMBL/GenBank/DDBJ whole genome shotgun (WGS) entry which is preliminary data.</text>
</comment>
<organism evidence="3 4">
    <name type="scientific">Mikania micrantha</name>
    <name type="common">bitter vine</name>
    <dbReference type="NCBI Taxonomy" id="192012"/>
    <lineage>
        <taxon>Eukaryota</taxon>
        <taxon>Viridiplantae</taxon>
        <taxon>Streptophyta</taxon>
        <taxon>Embryophyta</taxon>
        <taxon>Tracheophyta</taxon>
        <taxon>Spermatophyta</taxon>
        <taxon>Magnoliopsida</taxon>
        <taxon>eudicotyledons</taxon>
        <taxon>Gunneridae</taxon>
        <taxon>Pentapetalae</taxon>
        <taxon>asterids</taxon>
        <taxon>campanulids</taxon>
        <taxon>Asterales</taxon>
        <taxon>Asteraceae</taxon>
        <taxon>Asteroideae</taxon>
        <taxon>Heliantheae alliance</taxon>
        <taxon>Eupatorieae</taxon>
        <taxon>Mikania</taxon>
    </lineage>
</organism>
<feature type="region of interest" description="Disordered" evidence="1">
    <location>
        <begin position="43"/>
        <end position="171"/>
    </location>
</feature>
<dbReference type="AlphaFoldDB" id="A0A5N6P8B9"/>
<dbReference type="EMBL" id="SZYD01000006">
    <property type="protein sequence ID" value="KAD5961947.1"/>
    <property type="molecule type" value="Genomic_DNA"/>
</dbReference>
<feature type="compositionally biased region" description="Polar residues" evidence="1">
    <location>
        <begin position="43"/>
        <end position="66"/>
    </location>
</feature>
<evidence type="ECO:0000259" key="2">
    <source>
        <dbReference type="Pfam" id="PF25597"/>
    </source>
</evidence>
<feature type="compositionally biased region" description="Pro residues" evidence="1">
    <location>
        <begin position="143"/>
        <end position="161"/>
    </location>
</feature>
<gene>
    <name evidence="3" type="ORF">E3N88_13420</name>
</gene>
<feature type="domain" description="Retroviral polymerase SH3-like" evidence="2">
    <location>
        <begin position="2"/>
        <end position="48"/>
    </location>
</feature>
<dbReference type="InterPro" id="IPR057670">
    <property type="entry name" value="SH3_retrovirus"/>
</dbReference>
<accession>A0A5N6P8B9</accession>
<protein>
    <recommendedName>
        <fullName evidence="2">Retroviral polymerase SH3-like domain-containing protein</fullName>
    </recommendedName>
</protein>
<dbReference type="Proteomes" id="UP000326396">
    <property type="component" value="Linkage Group LG14"/>
</dbReference>
<dbReference type="OrthoDB" id="1751313at2759"/>
<proteinExistence type="predicted"/>
<name>A0A5N6P8B9_9ASTR</name>
<keyword evidence="4" id="KW-1185">Reference proteome</keyword>
<evidence type="ECO:0000256" key="1">
    <source>
        <dbReference type="SAM" id="MobiDB-lite"/>
    </source>
</evidence>
<dbReference type="Pfam" id="PF25597">
    <property type="entry name" value="SH3_retrovirus"/>
    <property type="match status" value="1"/>
</dbReference>
<feature type="compositionally biased region" description="Polar residues" evidence="1">
    <location>
        <begin position="74"/>
        <end position="85"/>
    </location>
</feature>
<reference evidence="3 4" key="1">
    <citation type="submission" date="2019-05" db="EMBL/GenBank/DDBJ databases">
        <title>Mikania micrantha, genome provides insights into the molecular mechanism of rapid growth.</title>
        <authorList>
            <person name="Liu B."/>
        </authorList>
    </citation>
    <scope>NUCLEOTIDE SEQUENCE [LARGE SCALE GENOMIC DNA]</scope>
    <source>
        <strain evidence="3">NLD-2019</strain>
        <tissue evidence="3">Leaf</tissue>
    </source>
</reference>
<evidence type="ECO:0000313" key="4">
    <source>
        <dbReference type="Proteomes" id="UP000326396"/>
    </source>
</evidence>
<feature type="compositionally biased region" description="Low complexity" evidence="1">
    <location>
        <begin position="102"/>
        <end position="141"/>
    </location>
</feature>
<sequence length="171" mass="18228">MDFRSTSCVFLGYSTAHHGYRCLDHVIGRLYIARHVRFKETSFPFSSTPHIDPPIQSSDSPYFSSYPNPPVFSPDSTDQTPAPSNTSPPQPTKSSPVAHPIPSAQPTSSDSPTPSAPSTLSAQPSPAPSNHSPPSSTSQNHAPTPPSIPLNTAPPNPPPARTRPAHLRPNP</sequence>
<dbReference type="PRINTS" id="PR01217">
    <property type="entry name" value="PRICHEXTENSN"/>
</dbReference>
<evidence type="ECO:0000313" key="3">
    <source>
        <dbReference type="EMBL" id="KAD5961947.1"/>
    </source>
</evidence>